<keyword evidence="1" id="KW-0560">Oxidoreductase</keyword>
<comment type="caution">
    <text evidence="3">The sequence shown here is derived from an EMBL/GenBank/DDBJ whole genome shotgun (WGS) entry which is preliminary data.</text>
</comment>
<evidence type="ECO:0000313" key="3">
    <source>
        <dbReference type="EMBL" id="NWO22573.1"/>
    </source>
</evidence>
<dbReference type="NCBIfam" id="TIGR02175">
    <property type="entry name" value="PorC_KorC"/>
    <property type="match status" value="1"/>
</dbReference>
<dbReference type="Pfam" id="PF01558">
    <property type="entry name" value="POR"/>
    <property type="match status" value="1"/>
</dbReference>
<gene>
    <name evidence="3" type="ORF">HW270_00515</name>
</gene>
<sequence length="179" mass="19400">MNIEIICSGFGGQGVLTTGMLMAYAFHRSGKNITWYPSYGSEMRGGTANCMVKASDSEIASPYVKNIDILVTLNEPAITKFEGQIKCGGHLFVNASLVPDDREYREDINVTKVDTEALAAEVNNPKGANIAMIGAMLKKTHILSFDAYNDAMTKYFSDKGKSAFTAKNTAALKAGYDFV</sequence>
<dbReference type="EMBL" id="JABXYR010000001">
    <property type="protein sequence ID" value="NWO22573.1"/>
    <property type="molecule type" value="Genomic_DNA"/>
</dbReference>
<accession>A0A7Y8VQ69</accession>
<dbReference type="RefSeq" id="WP_009644396.1">
    <property type="nucleotide sequence ID" value="NZ_JABXYR010000001.1"/>
</dbReference>
<dbReference type="SUPFAM" id="SSF53323">
    <property type="entry name" value="Pyruvate-ferredoxin oxidoreductase, PFOR, domain III"/>
    <property type="match status" value="1"/>
</dbReference>
<dbReference type="InterPro" id="IPR019752">
    <property type="entry name" value="Pyrv/ketoisovalerate_OxRed_cat"/>
</dbReference>
<feature type="domain" description="Pyruvate/ketoisovalerate oxidoreductase catalytic" evidence="2">
    <location>
        <begin position="11"/>
        <end position="177"/>
    </location>
</feature>
<dbReference type="InterPro" id="IPR002869">
    <property type="entry name" value="Pyrv_flavodox_OxRed_cen"/>
</dbReference>
<dbReference type="PANTHER" id="PTHR42730">
    <property type="entry name" value="2-OXOGLUTARATE SYNTHASE SUBUNIT KORC"/>
    <property type="match status" value="1"/>
</dbReference>
<evidence type="ECO:0000313" key="4">
    <source>
        <dbReference type="Proteomes" id="UP000526307"/>
    </source>
</evidence>
<dbReference type="Gene3D" id="3.40.920.10">
    <property type="entry name" value="Pyruvate-ferredoxin oxidoreductase, PFOR, domain III"/>
    <property type="match status" value="1"/>
</dbReference>
<evidence type="ECO:0000256" key="1">
    <source>
        <dbReference type="ARBA" id="ARBA00023002"/>
    </source>
</evidence>
<dbReference type="AlphaFoldDB" id="A0A7Y8VQ69"/>
<name>A0A7Y8VQ69_9FIRM</name>
<evidence type="ECO:0000259" key="2">
    <source>
        <dbReference type="Pfam" id="PF01558"/>
    </source>
</evidence>
<dbReference type="InterPro" id="IPR052554">
    <property type="entry name" value="2-oxoglutarate_synth_KorC"/>
</dbReference>
<reference evidence="3 4" key="1">
    <citation type="submission" date="2020-06" db="EMBL/GenBank/DDBJ databases">
        <title>Mogibacterium timidum strain W9173 genomic sequence.</title>
        <authorList>
            <person name="Wade W.G."/>
            <person name="Johnston C.D."/>
            <person name="Chen T."/>
            <person name="Dewhirst F.E."/>
        </authorList>
    </citation>
    <scope>NUCLEOTIDE SEQUENCE [LARGE SCALE GENOMIC DNA]</scope>
    <source>
        <strain evidence="3 4">W9173</strain>
    </source>
</reference>
<organism evidence="3 4">
    <name type="scientific">Mogibacterium timidum</name>
    <dbReference type="NCBI Taxonomy" id="35519"/>
    <lineage>
        <taxon>Bacteria</taxon>
        <taxon>Bacillati</taxon>
        <taxon>Bacillota</taxon>
        <taxon>Clostridia</taxon>
        <taxon>Peptostreptococcales</taxon>
        <taxon>Anaerovoracaceae</taxon>
        <taxon>Mogibacterium</taxon>
    </lineage>
</organism>
<dbReference type="InterPro" id="IPR011894">
    <property type="entry name" value="PorC_KorC"/>
</dbReference>
<protein>
    <submittedName>
        <fullName evidence="3">2-oxoacid:acceptor oxidoreductase family protein</fullName>
    </submittedName>
</protein>
<dbReference type="PANTHER" id="PTHR42730:SF1">
    <property type="entry name" value="2-OXOGLUTARATE SYNTHASE SUBUNIT KORC"/>
    <property type="match status" value="1"/>
</dbReference>
<dbReference type="Proteomes" id="UP000526307">
    <property type="component" value="Unassembled WGS sequence"/>
</dbReference>
<keyword evidence="4" id="KW-1185">Reference proteome</keyword>
<proteinExistence type="predicted"/>
<dbReference type="GO" id="GO:0016625">
    <property type="term" value="F:oxidoreductase activity, acting on the aldehyde or oxo group of donors, iron-sulfur protein as acceptor"/>
    <property type="evidence" value="ECO:0007669"/>
    <property type="project" value="InterPro"/>
</dbReference>